<gene>
    <name evidence="2" type="ORF">JQX41_07715</name>
    <name evidence="3" type="ORF">JQX48_07720</name>
</gene>
<evidence type="ECO:0000256" key="1">
    <source>
        <dbReference type="SAM" id="MobiDB-lite"/>
    </source>
</evidence>
<evidence type="ECO:0000313" key="3">
    <source>
        <dbReference type="EMBL" id="MBM2416850.1"/>
    </source>
</evidence>
<proteinExistence type="predicted"/>
<protein>
    <submittedName>
        <fullName evidence="2">Uncharacterized protein</fullName>
    </submittedName>
</protein>
<dbReference type="OrthoDB" id="7876236at2"/>
<evidence type="ECO:0000313" key="4">
    <source>
        <dbReference type="Proteomes" id="UP000755667"/>
    </source>
</evidence>
<feature type="region of interest" description="Disordered" evidence="1">
    <location>
        <begin position="165"/>
        <end position="185"/>
    </location>
</feature>
<dbReference type="GeneID" id="62640737"/>
<dbReference type="Proteomes" id="UP000755667">
    <property type="component" value="Unassembled WGS sequence"/>
</dbReference>
<dbReference type="EMBL" id="JAFBXF010000004">
    <property type="protein sequence ID" value="MBM2416850.1"/>
    <property type="molecule type" value="Genomic_DNA"/>
</dbReference>
<feature type="region of interest" description="Disordered" evidence="1">
    <location>
        <begin position="58"/>
        <end position="82"/>
    </location>
</feature>
<evidence type="ECO:0000313" key="5">
    <source>
        <dbReference type="Proteomes" id="UP000809440"/>
    </source>
</evidence>
<keyword evidence="5" id="KW-1185">Reference proteome</keyword>
<dbReference type="EMBL" id="JAFBXE010000004">
    <property type="protein sequence ID" value="MBM2412182.1"/>
    <property type="molecule type" value="Genomic_DNA"/>
</dbReference>
<evidence type="ECO:0000313" key="2">
    <source>
        <dbReference type="EMBL" id="MBM2412182.1"/>
    </source>
</evidence>
<reference evidence="2 5" key="1">
    <citation type="submission" date="2021-01" db="EMBL/GenBank/DDBJ databases">
        <title>Diatom-associated Roseobacters Show Island Model of Population Structure.</title>
        <authorList>
            <person name="Qu L."/>
            <person name="Feng X."/>
            <person name="Chen Y."/>
            <person name="Li L."/>
            <person name="Wang X."/>
            <person name="Hu Z."/>
            <person name="Wang H."/>
            <person name="Luo H."/>
        </authorList>
    </citation>
    <scope>NUCLEOTIDE SEQUENCE</scope>
    <source>
        <strain evidence="3 5">CC28-63</strain>
        <strain evidence="2">CC28-69</strain>
    </source>
</reference>
<comment type="caution">
    <text evidence="2">The sequence shown here is derived from an EMBL/GenBank/DDBJ whole genome shotgun (WGS) entry which is preliminary data.</text>
</comment>
<dbReference type="Proteomes" id="UP000809440">
    <property type="component" value="Unassembled WGS sequence"/>
</dbReference>
<dbReference type="RefSeq" id="WP_138488196.1">
    <property type="nucleotide sequence ID" value="NZ_JAFBWU010000004.1"/>
</dbReference>
<name>A0A9Q2S4I8_9RHOB</name>
<organism evidence="2 4">
    <name type="scientific">Marivita cryptomonadis</name>
    <dbReference type="NCBI Taxonomy" id="505252"/>
    <lineage>
        <taxon>Bacteria</taxon>
        <taxon>Pseudomonadati</taxon>
        <taxon>Pseudomonadota</taxon>
        <taxon>Alphaproteobacteria</taxon>
        <taxon>Rhodobacterales</taxon>
        <taxon>Roseobacteraceae</taxon>
        <taxon>Marivita</taxon>
    </lineage>
</organism>
<sequence length="235" mass="25132">MISKPPTARIFGLPVIIGMLSTPLYATTPDALGNLNLSSGASVSIELVYPRYAQVGGDDIGGGSNNDSSGNDNVQVPSGPSVAASNARTAQIVNQINQIQRICEFMGDEYKVACFATTYRELAQDIPANGDYEEAREVLLDTARKLDRLTRNNLDRNKPALSARIQTDSGQSVPTPPMRAVQADRASELNRQASNIVAEAETILLRSASSDATRAIHYQRIAAAVGSNKVLLRSS</sequence>
<dbReference type="AlphaFoldDB" id="A0A9Q2S4I8"/>
<accession>A0A9Q2S4I8</accession>